<gene>
    <name evidence="1" type="ORF">CIK83_10390</name>
</gene>
<dbReference type="EMBL" id="QPGL01000002">
    <property type="protein sequence ID" value="RCS69892.1"/>
    <property type="molecule type" value="Genomic_DNA"/>
</dbReference>
<name>A0A368LGL8_9VIBR</name>
<dbReference type="AlphaFoldDB" id="A0A368LGL8"/>
<keyword evidence="2" id="KW-1185">Reference proteome</keyword>
<evidence type="ECO:0000313" key="2">
    <source>
        <dbReference type="Proteomes" id="UP000252479"/>
    </source>
</evidence>
<sequence length="87" mass="10170">MALVIIKNQFLRVVIQLFIHRSAHFSRKSSNTFTPLILHEVAQGIQFSLDDLPLESGQKKYKFFSKKTDNRQNLAQNFWSFLSKNGR</sequence>
<protein>
    <submittedName>
        <fullName evidence="1">Uncharacterized protein</fullName>
    </submittedName>
</protein>
<accession>A0A368LGL8</accession>
<dbReference type="Proteomes" id="UP000252479">
    <property type="component" value="Unassembled WGS sequence"/>
</dbReference>
<proteinExistence type="predicted"/>
<organism evidence="1 2">
    <name type="scientific">Vibrio casei</name>
    <dbReference type="NCBI Taxonomy" id="673372"/>
    <lineage>
        <taxon>Bacteria</taxon>
        <taxon>Pseudomonadati</taxon>
        <taxon>Pseudomonadota</taxon>
        <taxon>Gammaproteobacteria</taxon>
        <taxon>Vibrionales</taxon>
        <taxon>Vibrionaceae</taxon>
        <taxon>Vibrio</taxon>
    </lineage>
</organism>
<comment type="caution">
    <text evidence="1">The sequence shown here is derived from an EMBL/GenBank/DDBJ whole genome shotgun (WGS) entry which is preliminary data.</text>
</comment>
<evidence type="ECO:0000313" key="1">
    <source>
        <dbReference type="EMBL" id="RCS69892.1"/>
    </source>
</evidence>
<reference evidence="1 2" key="1">
    <citation type="journal article" date="2017" name="Elife">
        <title>Extensive horizontal gene transfer in cheese-associated bacteria.</title>
        <authorList>
            <person name="Bonham K.S."/>
            <person name="Wolfe B.E."/>
            <person name="Dutton R.J."/>
        </authorList>
    </citation>
    <scope>NUCLEOTIDE SEQUENCE [LARGE SCALE GENOMIC DNA]</scope>
    <source>
        <strain evidence="1 2">JB196</strain>
    </source>
</reference>